<evidence type="ECO:0000256" key="2">
    <source>
        <dbReference type="SAM" id="SignalP"/>
    </source>
</evidence>
<evidence type="ECO:0000256" key="1">
    <source>
        <dbReference type="ARBA" id="ARBA00022729"/>
    </source>
</evidence>
<evidence type="ECO:0000313" key="5">
    <source>
        <dbReference type="Proteomes" id="UP000018890"/>
    </source>
</evidence>
<feature type="domain" description="SLH" evidence="3">
    <location>
        <begin position="302"/>
        <end position="365"/>
    </location>
</feature>
<proteinExistence type="predicted"/>
<dbReference type="OrthoDB" id="2690990at2"/>
<comment type="caution">
    <text evidence="4">The sequence shown here is derived from an EMBL/GenBank/DDBJ whole genome shotgun (WGS) entry which is preliminary data.</text>
</comment>
<gene>
    <name evidence="4" type="ORF">JCM9140_3603</name>
</gene>
<feature type="chain" id="PRO_5004848092" evidence="2">
    <location>
        <begin position="26"/>
        <end position="480"/>
    </location>
</feature>
<evidence type="ECO:0000313" key="4">
    <source>
        <dbReference type="EMBL" id="GAE27456.1"/>
    </source>
</evidence>
<reference evidence="4" key="1">
    <citation type="journal article" date="2014" name="Genome Announc.">
        <title>Draft Genome Sequences of Three Alkaliphilic Bacillus Strains, Bacillus wakoensis JCM 9140T, Bacillus akibai JCM 9157T, and Bacillus hemicellulosilyticus JCM 9152T.</title>
        <authorList>
            <person name="Yuki M."/>
            <person name="Oshima K."/>
            <person name="Suda W."/>
            <person name="Oshida Y."/>
            <person name="Kitamura K."/>
            <person name="Iida T."/>
            <person name="Hattori M."/>
            <person name="Ohkuma M."/>
        </authorList>
    </citation>
    <scope>NUCLEOTIDE SEQUENCE [LARGE SCALE GENOMIC DNA]</scope>
    <source>
        <strain evidence="4">JCM 9140</strain>
    </source>
</reference>
<dbReference type="Gene3D" id="1.10.530.10">
    <property type="match status" value="1"/>
</dbReference>
<organism evidence="4 5">
    <name type="scientific">Halalkalibacter wakoensis JCM 9140</name>
    <dbReference type="NCBI Taxonomy" id="1236970"/>
    <lineage>
        <taxon>Bacteria</taxon>
        <taxon>Bacillati</taxon>
        <taxon>Bacillota</taxon>
        <taxon>Bacilli</taxon>
        <taxon>Bacillales</taxon>
        <taxon>Bacillaceae</taxon>
        <taxon>Halalkalibacter</taxon>
    </lineage>
</organism>
<dbReference type="EMBL" id="BAUT01000051">
    <property type="protein sequence ID" value="GAE27456.1"/>
    <property type="molecule type" value="Genomic_DNA"/>
</dbReference>
<dbReference type="GO" id="GO:0008233">
    <property type="term" value="F:peptidase activity"/>
    <property type="evidence" value="ECO:0007669"/>
    <property type="project" value="UniProtKB-KW"/>
</dbReference>
<dbReference type="RefSeq" id="WP_034748743.1">
    <property type="nucleotide sequence ID" value="NZ_BAUT01000051.1"/>
</dbReference>
<name>W4Q5X2_9BACI</name>
<accession>W4Q5X2</accession>
<protein>
    <submittedName>
        <fullName evidence="4">Subtilisin-like serine protease</fullName>
    </submittedName>
</protein>
<evidence type="ECO:0000259" key="3">
    <source>
        <dbReference type="PROSITE" id="PS51272"/>
    </source>
</evidence>
<dbReference type="InterPro" id="IPR023346">
    <property type="entry name" value="Lysozyme-like_dom_sf"/>
</dbReference>
<keyword evidence="4" id="KW-0378">Hydrolase</keyword>
<dbReference type="STRING" id="1236970.JCM9140_3603"/>
<keyword evidence="4" id="KW-0645">Protease</keyword>
<dbReference type="PROSITE" id="PS51272">
    <property type="entry name" value="SLH"/>
    <property type="match status" value="2"/>
</dbReference>
<keyword evidence="5" id="KW-1185">Reference proteome</keyword>
<dbReference type="AlphaFoldDB" id="W4Q5X2"/>
<dbReference type="GO" id="GO:0006508">
    <property type="term" value="P:proteolysis"/>
    <property type="evidence" value="ECO:0007669"/>
    <property type="project" value="UniProtKB-KW"/>
</dbReference>
<dbReference type="SUPFAM" id="SSF53955">
    <property type="entry name" value="Lysozyme-like"/>
    <property type="match status" value="1"/>
</dbReference>
<dbReference type="Proteomes" id="UP000018890">
    <property type="component" value="Unassembled WGS sequence"/>
</dbReference>
<feature type="signal peptide" evidence="2">
    <location>
        <begin position="1"/>
        <end position="25"/>
    </location>
</feature>
<dbReference type="InterPro" id="IPR001119">
    <property type="entry name" value="SLH_dom"/>
</dbReference>
<feature type="domain" description="SLH" evidence="3">
    <location>
        <begin position="421"/>
        <end position="480"/>
    </location>
</feature>
<sequence>MGKKAIGVSLLVFTLLCFVFPGATAAENGTIAERKALLSELAIQYDVPPEIVLAIAYQETQMRQFDENGDPILNADGDGGIGIMQVTMSPSELEQKGIDEQRLKDDIAYNIEVGIMQLLEKKAWEGRLLPSFQQVTSPAILEGWYFPVLAYNGLEQRNDPNRSNRTYQDQIFATIESRALLRTNPPSSFEVTYNEGGNIMRFLEEQRNLSILKKQRTESRQMFQEGEIVFTFHPEHEAMNLRSEPNTSSSFEKVTHAHPFTVVSGPYYDNNLNNLFAFYEIKSLDGTQTGYLASSYLHPGEISIFPDIQVTNTEMRSAVAMLEARGSLSGYPDGTFGTNIPLQRRHAAKILVEELELSLPAGFESKATDHEDNTYMLIAEAHGILTPYSDGTIRPRDSFRRSQMALVLTRLFGEDFTEPTREVSFTDIDSSFSGFEAINRLAYNGITKVEGDAFRPNESVRRGQFAVFLARVDERVANNE</sequence>
<keyword evidence="1 2" id="KW-0732">Signal</keyword>
<dbReference type="Pfam" id="PF00395">
    <property type="entry name" value="SLH"/>
    <property type="match status" value="3"/>
</dbReference>